<evidence type="ECO:0000313" key="1">
    <source>
        <dbReference type="EMBL" id="KAK8479875.1"/>
    </source>
</evidence>
<reference evidence="1 2" key="1">
    <citation type="journal article" date="2024" name="G3 (Bethesda)">
        <title>Genome assembly of Hibiscus sabdariffa L. provides insights into metabolisms of medicinal natural products.</title>
        <authorList>
            <person name="Kim T."/>
        </authorList>
    </citation>
    <scope>NUCLEOTIDE SEQUENCE [LARGE SCALE GENOMIC DNA]</scope>
    <source>
        <strain evidence="1">TK-2024</strain>
        <tissue evidence="1">Old leaves</tissue>
    </source>
</reference>
<comment type="caution">
    <text evidence="1">The sequence shown here is derived from an EMBL/GenBank/DDBJ whole genome shotgun (WGS) entry which is preliminary data.</text>
</comment>
<dbReference type="EMBL" id="JBBPBM010002188">
    <property type="protein sequence ID" value="KAK8479875.1"/>
    <property type="molecule type" value="Genomic_DNA"/>
</dbReference>
<keyword evidence="2" id="KW-1185">Reference proteome</keyword>
<proteinExistence type="predicted"/>
<protein>
    <submittedName>
        <fullName evidence="1">Uncharacterized protein</fullName>
    </submittedName>
</protein>
<name>A0ABR1ZHC4_9ROSI</name>
<organism evidence="1 2">
    <name type="scientific">Hibiscus sabdariffa</name>
    <name type="common">roselle</name>
    <dbReference type="NCBI Taxonomy" id="183260"/>
    <lineage>
        <taxon>Eukaryota</taxon>
        <taxon>Viridiplantae</taxon>
        <taxon>Streptophyta</taxon>
        <taxon>Embryophyta</taxon>
        <taxon>Tracheophyta</taxon>
        <taxon>Spermatophyta</taxon>
        <taxon>Magnoliopsida</taxon>
        <taxon>eudicotyledons</taxon>
        <taxon>Gunneridae</taxon>
        <taxon>Pentapetalae</taxon>
        <taxon>rosids</taxon>
        <taxon>malvids</taxon>
        <taxon>Malvales</taxon>
        <taxon>Malvaceae</taxon>
        <taxon>Malvoideae</taxon>
        <taxon>Hibiscus</taxon>
    </lineage>
</organism>
<dbReference type="Proteomes" id="UP001472677">
    <property type="component" value="Unassembled WGS sequence"/>
</dbReference>
<accession>A0ABR1ZHC4</accession>
<sequence>MRDCHKLISPSVKRDRRVAWTLVPGANHYAIIKGFRIRDDWWVAIRSRAAWFQQWHRAGRRTEEGAGLRKGARLGCC</sequence>
<evidence type="ECO:0000313" key="2">
    <source>
        <dbReference type="Proteomes" id="UP001472677"/>
    </source>
</evidence>
<gene>
    <name evidence="1" type="ORF">V6N12_019151</name>
</gene>